<dbReference type="EMBL" id="CP139960">
    <property type="protein sequence ID" value="WQD39657.1"/>
    <property type="molecule type" value="Genomic_DNA"/>
</dbReference>
<name>A0ABZ0WB05_9BACT</name>
<dbReference type="Pfam" id="PF02321">
    <property type="entry name" value="OEP"/>
    <property type="match status" value="1"/>
</dbReference>
<protein>
    <submittedName>
        <fullName evidence="3">TolC family protein</fullName>
    </submittedName>
</protein>
<reference evidence="3 4" key="1">
    <citation type="submission" date="2023-12" db="EMBL/GenBank/DDBJ databases">
        <title>Genome sequencing and assembly of bacterial species from a model synthetic community.</title>
        <authorList>
            <person name="Hogle S.L."/>
        </authorList>
    </citation>
    <scope>NUCLEOTIDE SEQUENCE [LARGE SCALE GENOMIC DNA]</scope>
    <source>
        <strain evidence="3 4">HAMBI_3031</strain>
    </source>
</reference>
<dbReference type="Gene3D" id="1.20.1600.10">
    <property type="entry name" value="Outer membrane efflux proteins (OEP)"/>
    <property type="match status" value="1"/>
</dbReference>
<feature type="signal peptide" evidence="2">
    <location>
        <begin position="1"/>
        <end position="17"/>
    </location>
</feature>
<keyword evidence="2" id="KW-0732">Signal</keyword>
<comment type="similarity">
    <text evidence="1">Belongs to the outer membrane factor (OMF) (TC 1.B.17) family.</text>
</comment>
<dbReference type="Proteomes" id="UP001325680">
    <property type="component" value="Chromosome"/>
</dbReference>
<proteinExistence type="inferred from homology"/>
<accession>A0ABZ0WB05</accession>
<evidence type="ECO:0000256" key="2">
    <source>
        <dbReference type="SAM" id="SignalP"/>
    </source>
</evidence>
<organism evidence="3 4">
    <name type="scientific">Niabella yanshanensis</name>
    <dbReference type="NCBI Taxonomy" id="577386"/>
    <lineage>
        <taxon>Bacteria</taxon>
        <taxon>Pseudomonadati</taxon>
        <taxon>Bacteroidota</taxon>
        <taxon>Chitinophagia</taxon>
        <taxon>Chitinophagales</taxon>
        <taxon>Chitinophagaceae</taxon>
        <taxon>Niabella</taxon>
    </lineage>
</organism>
<gene>
    <name evidence="3" type="ORF">U0035_05790</name>
</gene>
<evidence type="ECO:0000313" key="4">
    <source>
        <dbReference type="Proteomes" id="UP001325680"/>
    </source>
</evidence>
<dbReference type="InterPro" id="IPR003423">
    <property type="entry name" value="OMP_efflux"/>
</dbReference>
<dbReference type="RefSeq" id="WP_114789079.1">
    <property type="nucleotide sequence ID" value="NZ_CP139960.1"/>
</dbReference>
<evidence type="ECO:0000313" key="3">
    <source>
        <dbReference type="EMBL" id="WQD39657.1"/>
    </source>
</evidence>
<dbReference type="SUPFAM" id="SSF56954">
    <property type="entry name" value="Outer membrane efflux proteins (OEP)"/>
    <property type="match status" value="1"/>
</dbReference>
<feature type="chain" id="PRO_5046842188" evidence="2">
    <location>
        <begin position="18"/>
        <end position="232"/>
    </location>
</feature>
<evidence type="ECO:0000256" key="1">
    <source>
        <dbReference type="ARBA" id="ARBA00007613"/>
    </source>
</evidence>
<keyword evidence="4" id="KW-1185">Reference proteome</keyword>
<sequence length="232" mass="26049">MKAIFFLLFLCTGYSFAFSQESIIEDIDDKTLDKYITLARQHFPAKKAADARLERAQIAVNIAKLTWLDIFNIGYYYQPQRSRSNADNGGVGINTQGQIITQGFLTGVTVNIGNLFSKPGLVKTAKAEYTIAKAEREQYDATLNNEVKSRYYDFLLARRTLEIRSLASQNYKGIMSDVKAKYERSEIGIDVYTESRNAATQADALALAAEVAFLKSKNLLEEIIGKKLEDVK</sequence>